<sequence length="283" mass="31821">MNNVNENFNNREEYINDKDEYLNNREDNINTKDENQNNKHESIKDENPNNKVVLLTGASSGIGEQIALMLCSEGYTVYGIGRNFTKTDDTLISNPNFRKIACDITDTDALVREVKAIRKENDINILINNAACAYYGLHEEISPDKIRKMVRTNLETPMILTQILLRDLKKNEGTIIDIASVTAISSSNPHGAAYGALKAGLLSFGNSIFDEARKYGVKVTTIMPDMTRSNLYRNADFEADDTSRASLDPIEVAEAVRYVLERPQGVVIPQIVLRPQIHRIKKK</sequence>
<comment type="caution">
    <text evidence="5">The sequence shown here is derived from an EMBL/GenBank/DDBJ whole genome shotgun (WGS) entry which is preliminary data.</text>
</comment>
<comment type="similarity">
    <text evidence="1 3">Belongs to the short-chain dehydrogenases/reductases (SDR) family.</text>
</comment>
<dbReference type="PRINTS" id="PR00081">
    <property type="entry name" value="GDHRDH"/>
</dbReference>
<dbReference type="RefSeq" id="WP_110073114.1">
    <property type="nucleotide sequence ID" value="NZ_CM009896.1"/>
</dbReference>
<organism evidence="5 6">
    <name type="scientific">Butyrivibrio fibrisolvens</name>
    <dbReference type="NCBI Taxonomy" id="831"/>
    <lineage>
        <taxon>Bacteria</taxon>
        <taxon>Bacillati</taxon>
        <taxon>Bacillota</taxon>
        <taxon>Clostridia</taxon>
        <taxon>Lachnospirales</taxon>
        <taxon>Lachnospiraceae</taxon>
        <taxon>Butyrivibrio</taxon>
    </lineage>
</organism>
<evidence type="ECO:0000313" key="6">
    <source>
        <dbReference type="Proteomes" id="UP000245488"/>
    </source>
</evidence>
<keyword evidence="2" id="KW-0753">Steroid metabolism</keyword>
<dbReference type="Gene3D" id="3.40.50.720">
    <property type="entry name" value="NAD(P)-binding Rossmann-like Domain"/>
    <property type="match status" value="1"/>
</dbReference>
<dbReference type="PANTHER" id="PTHR42879:SF2">
    <property type="entry name" value="3-OXOACYL-[ACYL-CARRIER-PROTEIN] REDUCTASE FABG"/>
    <property type="match status" value="1"/>
</dbReference>
<protein>
    <submittedName>
        <fullName evidence="5">3-oxoacyl-ACP reductase</fullName>
    </submittedName>
</protein>
<dbReference type="PRINTS" id="PR00080">
    <property type="entry name" value="SDRFAMILY"/>
</dbReference>
<dbReference type="Pfam" id="PF00106">
    <property type="entry name" value="adh_short"/>
    <property type="match status" value="1"/>
</dbReference>
<proteinExistence type="inferred from homology"/>
<evidence type="ECO:0000256" key="2">
    <source>
        <dbReference type="ARBA" id="ARBA00023221"/>
    </source>
</evidence>
<keyword evidence="6" id="KW-1185">Reference proteome</keyword>
<evidence type="ECO:0000256" key="3">
    <source>
        <dbReference type="RuleBase" id="RU000363"/>
    </source>
</evidence>
<feature type="compositionally biased region" description="Basic and acidic residues" evidence="4">
    <location>
        <begin position="9"/>
        <end position="46"/>
    </location>
</feature>
<evidence type="ECO:0000256" key="4">
    <source>
        <dbReference type="SAM" id="MobiDB-lite"/>
    </source>
</evidence>
<dbReference type="PANTHER" id="PTHR42879">
    <property type="entry name" value="3-OXOACYL-(ACYL-CARRIER-PROTEIN) REDUCTASE"/>
    <property type="match status" value="1"/>
</dbReference>
<gene>
    <name evidence="5" type="ORF">CPT75_11875</name>
</gene>
<name>A0A317G197_BUTFI</name>
<dbReference type="InterPro" id="IPR050259">
    <property type="entry name" value="SDR"/>
</dbReference>
<dbReference type="AlphaFoldDB" id="A0A317G197"/>
<dbReference type="InterPro" id="IPR002347">
    <property type="entry name" value="SDR_fam"/>
</dbReference>
<accession>A0A317G197</accession>
<dbReference type="EMBL" id="NXNG01000001">
    <property type="protein sequence ID" value="PWT27745.1"/>
    <property type="molecule type" value="Genomic_DNA"/>
</dbReference>
<feature type="region of interest" description="Disordered" evidence="4">
    <location>
        <begin position="1"/>
        <end position="46"/>
    </location>
</feature>
<dbReference type="InterPro" id="IPR036291">
    <property type="entry name" value="NAD(P)-bd_dom_sf"/>
</dbReference>
<evidence type="ECO:0000256" key="1">
    <source>
        <dbReference type="ARBA" id="ARBA00006484"/>
    </source>
</evidence>
<dbReference type="GO" id="GO:0008202">
    <property type="term" value="P:steroid metabolic process"/>
    <property type="evidence" value="ECO:0007669"/>
    <property type="project" value="UniProtKB-KW"/>
</dbReference>
<dbReference type="Proteomes" id="UP000245488">
    <property type="component" value="Chromosome"/>
</dbReference>
<evidence type="ECO:0000313" key="5">
    <source>
        <dbReference type="EMBL" id="PWT27745.1"/>
    </source>
</evidence>
<dbReference type="SUPFAM" id="SSF51735">
    <property type="entry name" value="NAD(P)-binding Rossmann-fold domains"/>
    <property type="match status" value="1"/>
</dbReference>
<reference evidence="5 6" key="1">
    <citation type="submission" date="2017-09" db="EMBL/GenBank/DDBJ databases">
        <title>High-quality draft genome sequence of Butyrivibrio fibrisolvens INBov1, isolated from cow rumen.</title>
        <authorList>
            <person name="Rodriguez Hernaez J."/>
            <person name="Rivarola M."/>
            <person name="Paniego N."/>
            <person name="Cravero S."/>
            <person name="Ceron Cucchi M."/>
            <person name="Martinez M.C."/>
        </authorList>
    </citation>
    <scope>NUCLEOTIDE SEQUENCE [LARGE SCALE GENOMIC DNA]</scope>
    <source>
        <strain evidence="5 6">INBov1</strain>
    </source>
</reference>
<dbReference type="CDD" id="cd05233">
    <property type="entry name" value="SDR_c"/>
    <property type="match status" value="1"/>
</dbReference>
<keyword evidence="2" id="KW-0443">Lipid metabolism</keyword>